<dbReference type="AlphaFoldDB" id="A0A1I5Y872"/>
<accession>A0A1I5Y872</accession>
<name>A0A1I5Y872_HYMAR</name>
<dbReference type="PROSITE" id="PS51462">
    <property type="entry name" value="NUDIX"/>
    <property type="match status" value="1"/>
</dbReference>
<dbReference type="Proteomes" id="UP000199029">
    <property type="component" value="Unassembled WGS sequence"/>
</dbReference>
<dbReference type="PANTHER" id="PTHR43046:SF16">
    <property type="entry name" value="ADP-RIBOSE PYROPHOSPHATASE YJHB-RELATED"/>
    <property type="match status" value="1"/>
</dbReference>
<evidence type="ECO:0000313" key="5">
    <source>
        <dbReference type="Proteomes" id="UP000199029"/>
    </source>
</evidence>
<dbReference type="Pfam" id="PF12535">
    <property type="entry name" value="Nudix_N"/>
    <property type="match status" value="1"/>
</dbReference>
<dbReference type="PANTHER" id="PTHR43046">
    <property type="entry name" value="GDP-MANNOSE MANNOSYL HYDROLASE"/>
    <property type="match status" value="1"/>
</dbReference>
<dbReference type="Gene3D" id="3.90.79.10">
    <property type="entry name" value="Nucleoside Triphosphate Pyrophosphohydrolase"/>
    <property type="match status" value="1"/>
</dbReference>
<dbReference type="STRING" id="1227077.SAMN04515668_2292"/>
<comment type="cofactor">
    <cofactor evidence="1">
        <name>Mg(2+)</name>
        <dbReference type="ChEBI" id="CHEBI:18420"/>
    </cofactor>
</comment>
<evidence type="ECO:0000256" key="1">
    <source>
        <dbReference type="ARBA" id="ARBA00001946"/>
    </source>
</evidence>
<evidence type="ECO:0000313" key="4">
    <source>
        <dbReference type="EMBL" id="SFQ40415.1"/>
    </source>
</evidence>
<gene>
    <name evidence="4" type="ORF">SAMN04515668_2292</name>
</gene>
<dbReference type="GO" id="GO:0016787">
    <property type="term" value="F:hydrolase activity"/>
    <property type="evidence" value="ECO:0007669"/>
    <property type="project" value="UniProtKB-KW"/>
</dbReference>
<proteinExistence type="predicted"/>
<dbReference type="InterPro" id="IPR015797">
    <property type="entry name" value="NUDIX_hydrolase-like_dom_sf"/>
</dbReference>
<dbReference type="EMBL" id="FOXS01000002">
    <property type="protein sequence ID" value="SFQ40415.1"/>
    <property type="molecule type" value="Genomic_DNA"/>
</dbReference>
<dbReference type="RefSeq" id="WP_092672606.1">
    <property type="nucleotide sequence ID" value="NZ_FOXS01000002.1"/>
</dbReference>
<dbReference type="OrthoDB" id="9804442at2"/>
<evidence type="ECO:0000256" key="2">
    <source>
        <dbReference type="ARBA" id="ARBA00022801"/>
    </source>
</evidence>
<dbReference type="InterPro" id="IPR059176">
    <property type="entry name" value="UDP-X_N"/>
</dbReference>
<organism evidence="4 5">
    <name type="scientific">Hymenobacter arizonensis</name>
    <name type="common">Siccationidurans arizonensis</name>
    <dbReference type="NCBI Taxonomy" id="1227077"/>
    <lineage>
        <taxon>Bacteria</taxon>
        <taxon>Pseudomonadati</taxon>
        <taxon>Bacteroidota</taxon>
        <taxon>Cytophagia</taxon>
        <taxon>Cytophagales</taxon>
        <taxon>Hymenobacteraceae</taxon>
        <taxon>Hymenobacter</taxon>
    </lineage>
</organism>
<reference evidence="5" key="1">
    <citation type="submission" date="2016-10" db="EMBL/GenBank/DDBJ databases">
        <authorList>
            <person name="Varghese N."/>
            <person name="Submissions S."/>
        </authorList>
    </citation>
    <scope>NUCLEOTIDE SEQUENCE [LARGE SCALE GENOMIC DNA]</scope>
    <source>
        <strain evidence="5">OR362-8,ATCC BAA-1266,JCM 13504</strain>
    </source>
</reference>
<keyword evidence="2" id="KW-0378">Hydrolase</keyword>
<dbReference type="Pfam" id="PF00293">
    <property type="entry name" value="NUDIX"/>
    <property type="match status" value="1"/>
</dbReference>
<sequence length="213" mass="24056">MNNAPTDWLLIAQRLQALAQTGLAYEPNPYDQERYQEIHDLSLQMMGMLTGEPVGQLNTLFAGETNYPTPKVDVRAVLFRDTDEILMVQEKMDGNRWTLPGGWADIGYTPFEVAVKEAREETGLETEAVRLLALLDKKCHAHPPQPWYIYKAFVLCREVGGSLQADTSETTEARWVHRSELASLELSTDRNTLAQLQAMMEFAINPDLPTLCD</sequence>
<dbReference type="InterPro" id="IPR000086">
    <property type="entry name" value="NUDIX_hydrolase_dom"/>
</dbReference>
<dbReference type="Gene3D" id="6.10.250.1120">
    <property type="match status" value="1"/>
</dbReference>
<evidence type="ECO:0000259" key="3">
    <source>
        <dbReference type="PROSITE" id="PS51462"/>
    </source>
</evidence>
<dbReference type="SUPFAM" id="SSF55811">
    <property type="entry name" value="Nudix"/>
    <property type="match status" value="1"/>
</dbReference>
<feature type="domain" description="Nudix hydrolase" evidence="3">
    <location>
        <begin position="69"/>
        <end position="198"/>
    </location>
</feature>
<keyword evidence="5" id="KW-1185">Reference proteome</keyword>
<protein>
    <submittedName>
        <fullName evidence="4">ADP-ribose pyrophosphatase YjhB, NUDIX family</fullName>
    </submittedName>
</protein>